<dbReference type="Gene3D" id="1.20.1720.10">
    <property type="entry name" value="Multidrug resistance protein D"/>
    <property type="match status" value="1"/>
</dbReference>
<keyword evidence="5 6" id="KW-0472">Membrane</keyword>
<evidence type="ECO:0000256" key="6">
    <source>
        <dbReference type="SAM" id="Phobius"/>
    </source>
</evidence>
<feature type="transmembrane region" description="Helical" evidence="6">
    <location>
        <begin position="343"/>
        <end position="364"/>
    </location>
</feature>
<feature type="transmembrane region" description="Helical" evidence="6">
    <location>
        <begin position="312"/>
        <end position="331"/>
    </location>
</feature>
<dbReference type="PROSITE" id="PS50850">
    <property type="entry name" value="MFS"/>
    <property type="match status" value="1"/>
</dbReference>
<protein>
    <submittedName>
        <fullName evidence="8">MFS transporter</fullName>
    </submittedName>
</protein>
<feature type="domain" description="Major facilitator superfamily (MFS) profile" evidence="7">
    <location>
        <begin position="29"/>
        <end position="487"/>
    </location>
</feature>
<comment type="caution">
    <text evidence="8">The sequence shown here is derived from an EMBL/GenBank/DDBJ whole genome shotgun (WGS) entry which is preliminary data.</text>
</comment>
<feature type="transmembrane region" description="Helical" evidence="6">
    <location>
        <begin position="120"/>
        <end position="141"/>
    </location>
</feature>
<accession>A0ABV7IX17</accession>
<keyword evidence="3 6" id="KW-0812">Transmembrane</keyword>
<feature type="transmembrane region" description="Helical" evidence="6">
    <location>
        <begin position="93"/>
        <end position="114"/>
    </location>
</feature>
<proteinExistence type="predicted"/>
<feature type="transmembrane region" description="Helical" evidence="6">
    <location>
        <begin position="243"/>
        <end position="260"/>
    </location>
</feature>
<feature type="transmembrane region" description="Helical" evidence="6">
    <location>
        <begin position="219"/>
        <end position="237"/>
    </location>
</feature>
<evidence type="ECO:0000259" key="7">
    <source>
        <dbReference type="PROSITE" id="PS50850"/>
    </source>
</evidence>
<evidence type="ECO:0000256" key="5">
    <source>
        <dbReference type="ARBA" id="ARBA00023136"/>
    </source>
</evidence>
<dbReference type="PANTHER" id="PTHR42718:SF9">
    <property type="entry name" value="MAJOR FACILITATOR SUPERFAMILY MULTIDRUG TRANSPORTER MFSC"/>
    <property type="match status" value="1"/>
</dbReference>
<dbReference type="InterPro" id="IPR011701">
    <property type="entry name" value="MFS"/>
</dbReference>
<reference evidence="9" key="1">
    <citation type="journal article" date="2019" name="Int. J. Syst. Evol. Microbiol.">
        <title>The Global Catalogue of Microorganisms (GCM) 10K type strain sequencing project: providing services to taxonomists for standard genome sequencing and annotation.</title>
        <authorList>
            <consortium name="The Broad Institute Genomics Platform"/>
            <consortium name="The Broad Institute Genome Sequencing Center for Infectious Disease"/>
            <person name="Wu L."/>
            <person name="Ma J."/>
        </authorList>
    </citation>
    <scope>NUCLEOTIDE SEQUENCE [LARGE SCALE GENOMIC DNA]</scope>
    <source>
        <strain evidence="9">KCTC 52039</strain>
    </source>
</reference>
<evidence type="ECO:0000256" key="3">
    <source>
        <dbReference type="ARBA" id="ARBA00022692"/>
    </source>
</evidence>
<feature type="transmembrane region" description="Helical" evidence="6">
    <location>
        <begin position="28"/>
        <end position="47"/>
    </location>
</feature>
<gene>
    <name evidence="8" type="ORF">ACFOGH_04925</name>
</gene>
<organism evidence="8 9">
    <name type="scientific">Cypionkella sinensis</name>
    <dbReference type="NCBI Taxonomy" id="1756043"/>
    <lineage>
        <taxon>Bacteria</taxon>
        <taxon>Pseudomonadati</taxon>
        <taxon>Pseudomonadota</taxon>
        <taxon>Alphaproteobacteria</taxon>
        <taxon>Rhodobacterales</taxon>
        <taxon>Paracoccaceae</taxon>
        <taxon>Cypionkella</taxon>
    </lineage>
</organism>
<feature type="transmembrane region" description="Helical" evidence="6">
    <location>
        <begin position="376"/>
        <end position="396"/>
    </location>
</feature>
<feature type="transmembrane region" description="Helical" evidence="6">
    <location>
        <begin position="153"/>
        <end position="174"/>
    </location>
</feature>
<dbReference type="RefSeq" id="WP_380071951.1">
    <property type="nucleotide sequence ID" value="NZ_JBHRTO010000001.1"/>
</dbReference>
<dbReference type="InterPro" id="IPR036259">
    <property type="entry name" value="MFS_trans_sf"/>
</dbReference>
<comment type="subcellular location">
    <subcellularLocation>
        <location evidence="1">Membrane</location>
        <topology evidence="1">Multi-pass membrane protein</topology>
    </subcellularLocation>
</comment>
<feature type="transmembrane region" description="Helical" evidence="6">
    <location>
        <begin position="417"/>
        <end position="437"/>
    </location>
</feature>
<evidence type="ECO:0000256" key="1">
    <source>
        <dbReference type="ARBA" id="ARBA00004141"/>
    </source>
</evidence>
<dbReference type="Pfam" id="PF07690">
    <property type="entry name" value="MFS_1"/>
    <property type="match status" value="1"/>
</dbReference>
<feature type="transmembrane region" description="Helical" evidence="6">
    <location>
        <begin position="67"/>
        <end position="86"/>
    </location>
</feature>
<name>A0ABV7IX17_9RHOB</name>
<dbReference type="Gene3D" id="1.20.1250.20">
    <property type="entry name" value="MFS general substrate transporter like domains"/>
    <property type="match status" value="1"/>
</dbReference>
<dbReference type="Proteomes" id="UP001595547">
    <property type="component" value="Unassembled WGS sequence"/>
</dbReference>
<dbReference type="SUPFAM" id="SSF103473">
    <property type="entry name" value="MFS general substrate transporter"/>
    <property type="match status" value="1"/>
</dbReference>
<feature type="transmembrane region" description="Helical" evidence="6">
    <location>
        <begin position="457"/>
        <end position="483"/>
    </location>
</feature>
<keyword evidence="9" id="KW-1185">Reference proteome</keyword>
<sequence>MSDMDVTGRAPEQSLVPVVICAPEHRRAMLWAAILASSMGFIDSSVTANALPAMRAALGASLTQAQWFSGIYLLALTALILVGGALGDRFGTARGFGLGIILFTVSSLGCALAFSPETMIVARGLQGVAAALMVPGSMALIGKAFPREERGAALGLWAAASIATASAGPILAGLCLMVDPVSGWRWIFALNLPLGGVSLWLLARYALPDPGRPGVPIDIVGAGLATVGFGLVAYGLSAETGESLELMAVGFAVLAGFLLWEARCPAPMIRLSMFRVRRFSAINLATFLLYFAVTGIGFYLPMTAVSAWGADALAMVAAFLPGALMIALLSTRMGKLADRLGPARFLVVGAVLVALAQAGLAVSAHEALYWTRAVPLMWLSGFGMALLVAPLTTVVMTSASDADQGAASGINNAVARAASLLAVALMGRMAAAGYGAIGPDTPGFGVIAATPAHVAATGVGFAHIAVLAAAASLASALVSAWGLRRGA</sequence>
<evidence type="ECO:0000313" key="8">
    <source>
        <dbReference type="EMBL" id="MFC3180323.1"/>
    </source>
</evidence>
<dbReference type="InterPro" id="IPR020846">
    <property type="entry name" value="MFS_dom"/>
</dbReference>
<dbReference type="CDD" id="cd17321">
    <property type="entry name" value="MFS_MMR_MDR_like"/>
    <property type="match status" value="1"/>
</dbReference>
<evidence type="ECO:0000313" key="9">
    <source>
        <dbReference type="Proteomes" id="UP001595547"/>
    </source>
</evidence>
<feature type="transmembrane region" description="Helical" evidence="6">
    <location>
        <begin position="281"/>
        <end position="300"/>
    </location>
</feature>
<feature type="transmembrane region" description="Helical" evidence="6">
    <location>
        <begin position="186"/>
        <end position="207"/>
    </location>
</feature>
<dbReference type="PANTHER" id="PTHR42718">
    <property type="entry name" value="MAJOR FACILITATOR SUPERFAMILY MULTIDRUG TRANSPORTER MFSC"/>
    <property type="match status" value="1"/>
</dbReference>
<keyword evidence="2" id="KW-0813">Transport</keyword>
<evidence type="ECO:0000256" key="4">
    <source>
        <dbReference type="ARBA" id="ARBA00022989"/>
    </source>
</evidence>
<evidence type="ECO:0000256" key="2">
    <source>
        <dbReference type="ARBA" id="ARBA00022448"/>
    </source>
</evidence>
<keyword evidence="4 6" id="KW-1133">Transmembrane helix</keyword>
<dbReference type="EMBL" id="JBHRTO010000001">
    <property type="protein sequence ID" value="MFC3180323.1"/>
    <property type="molecule type" value="Genomic_DNA"/>
</dbReference>